<sequence length="146" mass="15007">MSTPTGSRRVVAGMAATVAIAATVAGNAAAAPNATTVVGTWSVSVVEHYRTGDVTRSGTFTFAPGGDGTVVTGSGLTGSLRWTQRGPGIRFDYNHNLPPDGTAQGHQDGSVARSATNFTSTGVVTQFRADRSVIERFAADFTGTKQ</sequence>
<dbReference type="EMBL" id="VLNY01000004">
    <property type="protein sequence ID" value="KAA0023098.1"/>
    <property type="molecule type" value="Genomic_DNA"/>
</dbReference>
<evidence type="ECO:0008006" key="4">
    <source>
        <dbReference type="Google" id="ProtNLM"/>
    </source>
</evidence>
<accession>A0A5A7SA96</accession>
<keyword evidence="3" id="KW-1185">Reference proteome</keyword>
<organism evidence="2 3">
    <name type="scientific">Antrihabitans cavernicola</name>
    <dbReference type="NCBI Taxonomy" id="2495913"/>
    <lineage>
        <taxon>Bacteria</taxon>
        <taxon>Bacillati</taxon>
        <taxon>Actinomycetota</taxon>
        <taxon>Actinomycetes</taxon>
        <taxon>Mycobacteriales</taxon>
        <taxon>Nocardiaceae</taxon>
        <taxon>Antrihabitans</taxon>
    </lineage>
</organism>
<feature type="chain" id="PRO_5022781767" description="Lipocalin-like domain-containing protein" evidence="1">
    <location>
        <begin position="31"/>
        <end position="146"/>
    </location>
</feature>
<dbReference type="Proteomes" id="UP000322244">
    <property type="component" value="Unassembled WGS sequence"/>
</dbReference>
<evidence type="ECO:0000313" key="3">
    <source>
        <dbReference type="Proteomes" id="UP000322244"/>
    </source>
</evidence>
<evidence type="ECO:0000313" key="2">
    <source>
        <dbReference type="EMBL" id="KAA0023098.1"/>
    </source>
</evidence>
<keyword evidence="1" id="KW-0732">Signal</keyword>
<protein>
    <recommendedName>
        <fullName evidence="4">Lipocalin-like domain-containing protein</fullName>
    </recommendedName>
</protein>
<name>A0A5A7SA96_9NOCA</name>
<reference evidence="2 3" key="1">
    <citation type="submission" date="2019-07" db="EMBL/GenBank/DDBJ databases">
        <title>Rhodococcus cavernicolus sp. nov., isolated from a cave.</title>
        <authorList>
            <person name="Lee S.D."/>
        </authorList>
    </citation>
    <scope>NUCLEOTIDE SEQUENCE [LARGE SCALE GENOMIC DNA]</scope>
    <source>
        <strain evidence="2 3">C1-24</strain>
    </source>
</reference>
<evidence type="ECO:0000256" key="1">
    <source>
        <dbReference type="SAM" id="SignalP"/>
    </source>
</evidence>
<proteinExistence type="predicted"/>
<dbReference type="RefSeq" id="WP_149430356.1">
    <property type="nucleotide sequence ID" value="NZ_VLNY01000004.1"/>
</dbReference>
<comment type="caution">
    <text evidence="2">The sequence shown here is derived from an EMBL/GenBank/DDBJ whole genome shotgun (WGS) entry which is preliminary data.</text>
</comment>
<dbReference type="AlphaFoldDB" id="A0A5A7SA96"/>
<feature type="signal peptide" evidence="1">
    <location>
        <begin position="1"/>
        <end position="30"/>
    </location>
</feature>
<gene>
    <name evidence="2" type="ORF">FOY51_11490</name>
</gene>